<dbReference type="RefSeq" id="XP_031789158.1">
    <property type="nucleotide sequence ID" value="XM_031933298.1"/>
</dbReference>
<evidence type="ECO:0000313" key="2">
    <source>
        <dbReference type="EnsemblMetazoa" id="XP_031789158"/>
    </source>
</evidence>
<sequence>MSRIQKKLGGASPETATSNLMADLQRTQAENPKLFQMLQKSPVHQHRNDITRKNSTPNVNKQPYKHQATNSSRHLSRRDENIPQASTSNMTMEKFKEKFYSH</sequence>
<dbReference type="InParanoid" id="A0A7M7QKM1"/>
<proteinExistence type="predicted"/>
<dbReference type="KEGG" id="nvi:116418267"/>
<dbReference type="Proteomes" id="UP000002358">
    <property type="component" value="Unassembled WGS sequence"/>
</dbReference>
<name>A0A7M7QKM1_NASVI</name>
<evidence type="ECO:0000256" key="1">
    <source>
        <dbReference type="SAM" id="MobiDB-lite"/>
    </source>
</evidence>
<evidence type="ECO:0000313" key="3">
    <source>
        <dbReference type="Proteomes" id="UP000002358"/>
    </source>
</evidence>
<feature type="compositionally biased region" description="Polar residues" evidence="1">
    <location>
        <begin position="53"/>
        <end position="73"/>
    </location>
</feature>
<dbReference type="AlphaFoldDB" id="A0A7M7QKM1"/>
<accession>A0A7M7QKM1</accession>
<feature type="region of interest" description="Disordered" evidence="1">
    <location>
        <begin position="1"/>
        <end position="20"/>
    </location>
</feature>
<dbReference type="SMR" id="A0A7M7QKM1"/>
<feature type="region of interest" description="Disordered" evidence="1">
    <location>
        <begin position="41"/>
        <end position="102"/>
    </location>
</feature>
<feature type="compositionally biased region" description="Basic and acidic residues" evidence="1">
    <location>
        <begin position="93"/>
        <end position="102"/>
    </location>
</feature>
<dbReference type="GeneID" id="116418267"/>
<organism evidence="2 3">
    <name type="scientific">Nasonia vitripennis</name>
    <name type="common">Parasitic wasp</name>
    <dbReference type="NCBI Taxonomy" id="7425"/>
    <lineage>
        <taxon>Eukaryota</taxon>
        <taxon>Metazoa</taxon>
        <taxon>Ecdysozoa</taxon>
        <taxon>Arthropoda</taxon>
        <taxon>Hexapoda</taxon>
        <taxon>Insecta</taxon>
        <taxon>Pterygota</taxon>
        <taxon>Neoptera</taxon>
        <taxon>Endopterygota</taxon>
        <taxon>Hymenoptera</taxon>
        <taxon>Apocrita</taxon>
        <taxon>Proctotrupomorpha</taxon>
        <taxon>Chalcidoidea</taxon>
        <taxon>Pteromalidae</taxon>
        <taxon>Pteromalinae</taxon>
        <taxon>Nasonia</taxon>
    </lineage>
</organism>
<protein>
    <submittedName>
        <fullName evidence="2">Uncharacterized protein</fullName>
    </submittedName>
</protein>
<dbReference type="EnsemblMetazoa" id="XM_031933298">
    <property type="protein sequence ID" value="XP_031789158"/>
    <property type="gene ID" value="LOC116418267"/>
</dbReference>
<keyword evidence="3" id="KW-1185">Reference proteome</keyword>
<reference evidence="2" key="1">
    <citation type="submission" date="2021-01" db="UniProtKB">
        <authorList>
            <consortium name="EnsemblMetazoa"/>
        </authorList>
    </citation>
    <scope>IDENTIFICATION</scope>
</reference>